<dbReference type="RefSeq" id="WP_187542259.1">
    <property type="nucleotide sequence ID" value="NZ_CP060717.1"/>
</dbReference>
<dbReference type="EMBL" id="CP060717">
    <property type="protein sequence ID" value="QNN65267.1"/>
    <property type="molecule type" value="Genomic_DNA"/>
</dbReference>
<dbReference type="Gene3D" id="1.10.10.1550">
    <property type="entry name" value="ROS/MUCR transcriptional regulator protein"/>
    <property type="match status" value="1"/>
</dbReference>
<evidence type="ECO:0000256" key="2">
    <source>
        <dbReference type="SAM" id="MobiDB-lite"/>
    </source>
</evidence>
<dbReference type="InterPro" id="IPR041920">
    <property type="entry name" value="ROS/MUCR_sf"/>
</dbReference>
<dbReference type="GO" id="GO:0003677">
    <property type="term" value="F:DNA binding"/>
    <property type="evidence" value="ECO:0007669"/>
    <property type="project" value="InterPro"/>
</dbReference>
<dbReference type="Proteomes" id="UP000515955">
    <property type="component" value="Chromosome"/>
</dbReference>
<name>A0A7G9SBP2_9SPHN</name>
<dbReference type="KEGG" id="srhi:H9L12_01045"/>
<evidence type="ECO:0000256" key="1">
    <source>
        <dbReference type="ARBA" id="ARBA00007031"/>
    </source>
</evidence>
<evidence type="ECO:0000313" key="4">
    <source>
        <dbReference type="Proteomes" id="UP000515955"/>
    </source>
</evidence>
<dbReference type="AlphaFoldDB" id="A0A7G9SBP2"/>
<keyword evidence="4" id="KW-1185">Reference proteome</keyword>
<accession>A0A7G9SBP2</accession>
<sequence>MPDPSRFLGLTADIVTAHVAHNTVSDSDLPALIANVHAALAGLEQRERAPGKQEPAVSIRASIKPDYLVCLEDGKRLKLLKAHLRRHYGLSPDEYRAKWGLPSTYPMVAPNYSARRAELAKASGLGKDGGRSKSERKGAKSKKAAR</sequence>
<proteinExistence type="inferred from homology"/>
<dbReference type="Pfam" id="PF05443">
    <property type="entry name" value="ROS_MUCR"/>
    <property type="match status" value="1"/>
</dbReference>
<gene>
    <name evidence="3" type="ORF">H9L12_01045</name>
</gene>
<protein>
    <submittedName>
        <fullName evidence="3">MucR family transcriptional regulator</fullName>
    </submittedName>
</protein>
<comment type="similarity">
    <text evidence="1">Belongs to the ros/MucR family.</text>
</comment>
<feature type="compositionally biased region" description="Basic and acidic residues" evidence="2">
    <location>
        <begin position="128"/>
        <end position="138"/>
    </location>
</feature>
<feature type="region of interest" description="Disordered" evidence="2">
    <location>
        <begin position="119"/>
        <end position="146"/>
    </location>
</feature>
<reference evidence="3 4" key="1">
    <citation type="submission" date="2020-08" db="EMBL/GenBank/DDBJ databases">
        <title>Genome sequence of Sphingomonas rhizophila KACC 19189T.</title>
        <authorList>
            <person name="Hyun D.-W."/>
            <person name="Bae J.-W."/>
        </authorList>
    </citation>
    <scope>NUCLEOTIDE SEQUENCE [LARGE SCALE GENOMIC DNA]</scope>
    <source>
        <strain evidence="3 4">KACC 19189</strain>
    </source>
</reference>
<dbReference type="GO" id="GO:0006355">
    <property type="term" value="P:regulation of DNA-templated transcription"/>
    <property type="evidence" value="ECO:0007669"/>
    <property type="project" value="InterPro"/>
</dbReference>
<organism evidence="3 4">
    <name type="scientific">Sphingomonas rhizophila</name>
    <dbReference type="NCBI Taxonomy" id="2071607"/>
    <lineage>
        <taxon>Bacteria</taxon>
        <taxon>Pseudomonadati</taxon>
        <taxon>Pseudomonadota</taxon>
        <taxon>Alphaproteobacteria</taxon>
        <taxon>Sphingomonadales</taxon>
        <taxon>Sphingomonadaceae</taxon>
        <taxon>Sphingomonas</taxon>
    </lineage>
</organism>
<dbReference type="InterPro" id="IPR008807">
    <property type="entry name" value="ROS_MUCR"/>
</dbReference>
<evidence type="ECO:0000313" key="3">
    <source>
        <dbReference type="EMBL" id="QNN65267.1"/>
    </source>
</evidence>
<dbReference type="GO" id="GO:0008270">
    <property type="term" value="F:zinc ion binding"/>
    <property type="evidence" value="ECO:0007669"/>
    <property type="project" value="InterPro"/>
</dbReference>